<evidence type="ECO:0000259" key="1">
    <source>
        <dbReference type="SMART" id="SM01321"/>
    </source>
</evidence>
<dbReference type="Proteomes" id="UP000578091">
    <property type="component" value="Unassembled WGS sequence"/>
</dbReference>
<dbReference type="InterPro" id="IPR002686">
    <property type="entry name" value="Transposase_17"/>
</dbReference>
<dbReference type="GO" id="GO:0004803">
    <property type="term" value="F:transposase activity"/>
    <property type="evidence" value="ECO:0007669"/>
    <property type="project" value="InterPro"/>
</dbReference>
<dbReference type="Gene3D" id="3.30.70.1290">
    <property type="entry name" value="Transposase IS200-like"/>
    <property type="match status" value="1"/>
</dbReference>
<proteinExistence type="predicted"/>
<gene>
    <name evidence="2" type="ORF">H0E84_06920</name>
</gene>
<comment type="caution">
    <text evidence="2">The sequence shown here is derived from an EMBL/GenBank/DDBJ whole genome shotgun (WGS) entry which is preliminary data.</text>
</comment>
<dbReference type="EMBL" id="JACCKA010000048">
    <property type="protein sequence ID" value="NZA26113.1"/>
    <property type="molecule type" value="Genomic_DNA"/>
</dbReference>
<dbReference type="Pfam" id="PF01797">
    <property type="entry name" value="Y1_Tnp"/>
    <property type="match status" value="1"/>
</dbReference>
<sequence>MPRMKCLDLAGVTQHVIQRGNDRQACFFQETDYLRYLQDLREASLNYGCRLHAYVLMTNHVHLLVTPEAEGSVSRMMQAVGRRYVRYVNDSSGRTGTLWEGRYK</sequence>
<feature type="non-terminal residue" evidence="2">
    <location>
        <position position="104"/>
    </location>
</feature>
<organism evidence="2 3">
    <name type="scientific">Luteimonas salinisoli</name>
    <dbReference type="NCBI Taxonomy" id="2752307"/>
    <lineage>
        <taxon>Bacteria</taxon>
        <taxon>Pseudomonadati</taxon>
        <taxon>Pseudomonadota</taxon>
        <taxon>Gammaproteobacteria</taxon>
        <taxon>Lysobacterales</taxon>
        <taxon>Lysobacteraceae</taxon>
        <taxon>Luteimonas</taxon>
    </lineage>
</organism>
<dbReference type="GO" id="GO:0006313">
    <property type="term" value="P:DNA transposition"/>
    <property type="evidence" value="ECO:0007669"/>
    <property type="project" value="InterPro"/>
</dbReference>
<dbReference type="SMART" id="SM01321">
    <property type="entry name" value="Y1_Tnp"/>
    <property type="match status" value="1"/>
</dbReference>
<keyword evidence="3" id="KW-1185">Reference proteome</keyword>
<feature type="domain" description="Transposase IS200-like" evidence="1">
    <location>
        <begin position="9"/>
        <end position="104"/>
    </location>
</feature>
<dbReference type="RefSeq" id="WP_180677910.1">
    <property type="nucleotide sequence ID" value="NZ_JACCKA010000048.1"/>
</dbReference>
<accession>A0A853JAA5</accession>
<dbReference type="PANTHER" id="PTHR34322">
    <property type="entry name" value="TRANSPOSASE, Y1_TNP DOMAIN-CONTAINING"/>
    <property type="match status" value="1"/>
</dbReference>
<dbReference type="PANTHER" id="PTHR34322:SF2">
    <property type="entry name" value="TRANSPOSASE IS200-LIKE DOMAIN-CONTAINING PROTEIN"/>
    <property type="match status" value="1"/>
</dbReference>
<evidence type="ECO:0000313" key="3">
    <source>
        <dbReference type="Proteomes" id="UP000578091"/>
    </source>
</evidence>
<reference evidence="2 3" key="1">
    <citation type="submission" date="2020-07" db="EMBL/GenBank/DDBJ databases">
        <title>Luteimonas sp. SJ-92.</title>
        <authorList>
            <person name="Huang X.-X."/>
            <person name="Xu L."/>
            <person name="Sun J.-Q."/>
        </authorList>
    </citation>
    <scope>NUCLEOTIDE SEQUENCE [LARGE SCALE GENOMIC DNA]</scope>
    <source>
        <strain evidence="2 3">SJ-92</strain>
    </source>
</reference>
<evidence type="ECO:0000313" key="2">
    <source>
        <dbReference type="EMBL" id="NZA26113.1"/>
    </source>
</evidence>
<protein>
    <submittedName>
        <fullName evidence="2">Transposase</fullName>
    </submittedName>
</protein>
<name>A0A853JAA5_9GAMM</name>
<dbReference type="SUPFAM" id="SSF143422">
    <property type="entry name" value="Transposase IS200-like"/>
    <property type="match status" value="1"/>
</dbReference>
<dbReference type="AlphaFoldDB" id="A0A853JAA5"/>
<dbReference type="GO" id="GO:0003677">
    <property type="term" value="F:DNA binding"/>
    <property type="evidence" value="ECO:0007669"/>
    <property type="project" value="InterPro"/>
</dbReference>
<dbReference type="InterPro" id="IPR036515">
    <property type="entry name" value="Transposase_17_sf"/>
</dbReference>